<protein>
    <submittedName>
        <fullName evidence="1">Uncharacterized protein</fullName>
    </submittedName>
</protein>
<evidence type="ECO:0000313" key="2">
    <source>
        <dbReference type="Proteomes" id="UP000240653"/>
    </source>
</evidence>
<gene>
    <name evidence="1" type="ORF">C7I85_15415</name>
</gene>
<dbReference type="AlphaFoldDB" id="A0A2P7SB76"/>
<evidence type="ECO:0000313" key="1">
    <source>
        <dbReference type="EMBL" id="PSJ59738.1"/>
    </source>
</evidence>
<proteinExistence type="predicted"/>
<dbReference type="EMBL" id="PXYL01000007">
    <property type="protein sequence ID" value="PSJ59738.1"/>
    <property type="molecule type" value="Genomic_DNA"/>
</dbReference>
<organism evidence="1 2">
    <name type="scientific">Pseudaminobacter soli</name>
    <name type="common">ex Li et al. 2025</name>
    <dbReference type="NCBI Taxonomy" id="1295366"/>
    <lineage>
        <taxon>Bacteria</taxon>
        <taxon>Pseudomonadati</taxon>
        <taxon>Pseudomonadota</taxon>
        <taxon>Alphaproteobacteria</taxon>
        <taxon>Hyphomicrobiales</taxon>
        <taxon>Phyllobacteriaceae</taxon>
        <taxon>Pseudaminobacter</taxon>
    </lineage>
</organism>
<name>A0A2P7SB76_9HYPH</name>
<keyword evidence="2" id="KW-1185">Reference proteome</keyword>
<dbReference type="RefSeq" id="WP_106724881.1">
    <property type="nucleotide sequence ID" value="NZ_PXYL01000007.1"/>
</dbReference>
<comment type="caution">
    <text evidence="1">The sequence shown here is derived from an EMBL/GenBank/DDBJ whole genome shotgun (WGS) entry which is preliminary data.</text>
</comment>
<reference evidence="1 2" key="1">
    <citation type="submission" date="2018-03" db="EMBL/GenBank/DDBJ databases">
        <title>The draft genome of Mesorhizobium soli JCM 19897.</title>
        <authorList>
            <person name="Li L."/>
            <person name="Liu L."/>
            <person name="Liang L."/>
            <person name="Wang T."/>
            <person name="Zhang X."/>
        </authorList>
    </citation>
    <scope>NUCLEOTIDE SEQUENCE [LARGE SCALE GENOMIC DNA]</scope>
    <source>
        <strain evidence="1 2">JCM 19897</strain>
    </source>
</reference>
<dbReference type="Proteomes" id="UP000240653">
    <property type="component" value="Unassembled WGS sequence"/>
</dbReference>
<accession>A0A2P7SB76</accession>
<sequence>MNYQTLDASAAIIASLNFSTTLAIHLHKKGVLTTSEFVAIANEAIAMSKNDPKYHEIRVVLQRMLPTIQLG</sequence>